<dbReference type="OrthoDB" id="1299890at2759"/>
<dbReference type="PANTHER" id="PTHR46238:SF8">
    <property type="entry name" value="ENDONUCLEASE_EXONUCLEASE_PHOSPHATASE DOMAIN-CONTAINING PROTEIN"/>
    <property type="match status" value="1"/>
</dbReference>
<feature type="non-terminal residue" evidence="1">
    <location>
        <position position="1"/>
    </location>
</feature>
<dbReference type="EMBL" id="QJKJ01000201">
    <property type="protein sequence ID" value="RDY13789.1"/>
    <property type="molecule type" value="Genomic_DNA"/>
</dbReference>
<dbReference type="Proteomes" id="UP000257109">
    <property type="component" value="Unassembled WGS sequence"/>
</dbReference>
<reference evidence="1" key="1">
    <citation type="submission" date="2018-05" db="EMBL/GenBank/DDBJ databases">
        <title>Draft genome of Mucuna pruriens seed.</title>
        <authorList>
            <person name="Nnadi N.E."/>
            <person name="Vos R."/>
            <person name="Hasami M.H."/>
            <person name="Devisetty U.K."/>
            <person name="Aguiy J.C."/>
        </authorList>
    </citation>
    <scope>NUCLEOTIDE SEQUENCE [LARGE SCALE GENOMIC DNA]</scope>
    <source>
        <strain evidence="1">JCA_2017</strain>
    </source>
</reference>
<accession>A0A371IFF2</accession>
<proteinExistence type="predicted"/>
<organism evidence="1 2">
    <name type="scientific">Mucuna pruriens</name>
    <name type="common">Velvet bean</name>
    <name type="synonym">Dolichos pruriens</name>
    <dbReference type="NCBI Taxonomy" id="157652"/>
    <lineage>
        <taxon>Eukaryota</taxon>
        <taxon>Viridiplantae</taxon>
        <taxon>Streptophyta</taxon>
        <taxon>Embryophyta</taxon>
        <taxon>Tracheophyta</taxon>
        <taxon>Spermatophyta</taxon>
        <taxon>Magnoliopsida</taxon>
        <taxon>eudicotyledons</taxon>
        <taxon>Gunneridae</taxon>
        <taxon>Pentapetalae</taxon>
        <taxon>rosids</taxon>
        <taxon>fabids</taxon>
        <taxon>Fabales</taxon>
        <taxon>Fabaceae</taxon>
        <taxon>Papilionoideae</taxon>
        <taxon>50 kb inversion clade</taxon>
        <taxon>NPAAA clade</taxon>
        <taxon>indigoferoid/millettioid clade</taxon>
        <taxon>Phaseoleae</taxon>
        <taxon>Mucuna</taxon>
    </lineage>
</organism>
<comment type="caution">
    <text evidence="1">The sequence shown here is derived from an EMBL/GenBank/DDBJ whole genome shotgun (WGS) entry which is preliminary data.</text>
</comment>
<gene>
    <name evidence="1" type="ORF">CR513_01247</name>
</gene>
<dbReference type="AlphaFoldDB" id="A0A371IFF2"/>
<evidence type="ECO:0000313" key="2">
    <source>
        <dbReference type="Proteomes" id="UP000257109"/>
    </source>
</evidence>
<keyword evidence="2" id="KW-1185">Reference proteome</keyword>
<evidence type="ECO:0000313" key="1">
    <source>
        <dbReference type="EMBL" id="RDY13789.1"/>
    </source>
</evidence>
<sequence length="117" mass="13982">MNADEAKRLSKRDTFEIYIFIEGRGLCLSRSTTKYMHCKFSKKQEQNDLEIKMGKDDVTHKILVGWLKWRKSFRIVCGKVPTKLKRKFYRTAIHLTILYGNEWWALKGQQEEKVRIV</sequence>
<protein>
    <submittedName>
        <fullName evidence="1">Uncharacterized protein</fullName>
    </submittedName>
</protein>
<name>A0A371IFF2_MUCPR</name>
<dbReference type="PANTHER" id="PTHR46238">
    <property type="entry name" value="REVERSE TRANSCRIPTASE DOMAIN-CONTAINING PROTEIN"/>
    <property type="match status" value="1"/>
</dbReference>